<keyword evidence="3" id="KW-1185">Reference proteome</keyword>
<dbReference type="STRING" id="1462993.A6V36_29195"/>
<dbReference type="EMBL" id="LXJZ01000172">
    <property type="protein sequence ID" value="OAJ58865.1"/>
    <property type="molecule type" value="Genomic_DNA"/>
</dbReference>
<dbReference type="AlphaFoldDB" id="A0A1A9MYV3"/>
<comment type="caution">
    <text evidence="1">The sequence shown here is derived from an EMBL/GenBank/DDBJ whole genome shotgun (WGS) entry which is preliminary data.</text>
</comment>
<dbReference type="EMBL" id="LXKA01000360">
    <property type="protein sequence ID" value="OAJ53399.1"/>
    <property type="molecule type" value="Genomic_DNA"/>
</dbReference>
<dbReference type="Proteomes" id="UP000078116">
    <property type="component" value="Unassembled WGS sequence"/>
</dbReference>
<evidence type="ECO:0000313" key="3">
    <source>
        <dbReference type="Proteomes" id="UP000077961"/>
    </source>
</evidence>
<sequence>MRHRSAPRGPRRTVHAPWPAIGAGAIVQAANGGGAFIKESGHPLRNDLRYASRAQRVRKTARDTFEGWATEPLEPLQANLARADTVNYPLPDASERRRTHATG</sequence>
<protein>
    <submittedName>
        <fullName evidence="1">Uncharacterized protein</fullName>
    </submittedName>
</protein>
<proteinExistence type="predicted"/>
<evidence type="ECO:0000313" key="2">
    <source>
        <dbReference type="EMBL" id="OAJ58865.1"/>
    </source>
</evidence>
<evidence type="ECO:0000313" key="1">
    <source>
        <dbReference type="EMBL" id="OAJ53399.1"/>
    </source>
</evidence>
<evidence type="ECO:0000313" key="4">
    <source>
        <dbReference type="Proteomes" id="UP000078116"/>
    </source>
</evidence>
<gene>
    <name evidence="2" type="ORF">A6V36_29195</name>
    <name evidence="1" type="ORF">A6V37_08340</name>
</gene>
<reference evidence="3 4" key="1">
    <citation type="submission" date="2016-04" db="EMBL/GenBank/DDBJ databases">
        <title>Reclassification of Paraburkholderia panaciterrae (Farh et al. 2015) Dobritsa &amp; Samadpour 2016 as a later homotypic synonym of Paraburkholderia ginsengiterrae (Farh et al. 2015) Dobritsa &amp; Samadpour 2016.</title>
        <authorList>
            <person name="Dobritsa A.P."/>
            <person name="Kutumbaka K."/>
            <person name="Samadpour M."/>
        </authorList>
    </citation>
    <scope>NUCLEOTIDE SEQUENCE [LARGE SCALE GENOMIC DNA]</scope>
    <source>
        <strain evidence="1 4">DCY85</strain>
        <strain evidence="2 3">DCY85-1</strain>
    </source>
</reference>
<dbReference type="Proteomes" id="UP000077961">
    <property type="component" value="Unassembled WGS sequence"/>
</dbReference>
<organism evidence="1 4">
    <name type="scientific">Paraburkholderia ginsengiterrae</name>
    <dbReference type="NCBI Taxonomy" id="1462993"/>
    <lineage>
        <taxon>Bacteria</taxon>
        <taxon>Pseudomonadati</taxon>
        <taxon>Pseudomonadota</taxon>
        <taxon>Betaproteobacteria</taxon>
        <taxon>Burkholderiales</taxon>
        <taxon>Burkholderiaceae</taxon>
        <taxon>Paraburkholderia</taxon>
    </lineage>
</organism>
<name>A0A1A9MYV3_9BURK</name>
<accession>A0A1A9MYV3</accession>